<accession>N8WXT4</accession>
<comment type="caution">
    <text evidence="2">The sequence shown here is derived from an EMBL/GenBank/DDBJ whole genome shotgun (WGS) entry which is preliminary data.</text>
</comment>
<dbReference type="EMBL" id="APPE01000045">
    <property type="protein sequence ID" value="ENU99724.1"/>
    <property type="molecule type" value="Genomic_DNA"/>
</dbReference>
<evidence type="ECO:0000313" key="2">
    <source>
        <dbReference type="EMBL" id="ENU99724.1"/>
    </source>
</evidence>
<name>N8WXT4_9GAMM</name>
<keyword evidence="1" id="KW-0732">Signal</keyword>
<dbReference type="eggNOG" id="ENOG502ZJTA">
    <property type="taxonomic scope" value="Bacteria"/>
</dbReference>
<proteinExistence type="predicted"/>
<dbReference type="AlphaFoldDB" id="N8WXT4"/>
<dbReference type="RefSeq" id="WP_004782110.1">
    <property type="nucleotide sequence ID" value="NZ_AP024524.1"/>
</dbReference>
<evidence type="ECO:0000313" key="3">
    <source>
        <dbReference type="Proteomes" id="UP000013070"/>
    </source>
</evidence>
<dbReference type="PATRIC" id="fig|1217710.3.peg.1214"/>
<protein>
    <submittedName>
        <fullName evidence="2">Uncharacterized protein</fullName>
    </submittedName>
</protein>
<reference evidence="2 3" key="1">
    <citation type="submission" date="2013-02" db="EMBL/GenBank/DDBJ databases">
        <title>The Genome Sequence of Acinetobacter sp. NIPH 899.</title>
        <authorList>
            <consortium name="The Broad Institute Genome Sequencing Platform"/>
            <consortium name="The Broad Institute Genome Sequencing Center for Infectious Disease"/>
            <person name="Cerqueira G."/>
            <person name="Feldgarden M."/>
            <person name="Courvalin P."/>
            <person name="Perichon B."/>
            <person name="Grillot-Courvalin C."/>
            <person name="Clermont D."/>
            <person name="Rocha E."/>
            <person name="Yoon E.-J."/>
            <person name="Nemec A."/>
            <person name="Walker B."/>
            <person name="Young S.K."/>
            <person name="Zeng Q."/>
            <person name="Gargeya S."/>
            <person name="Fitzgerald M."/>
            <person name="Haas B."/>
            <person name="Abouelleil A."/>
            <person name="Alvarado L."/>
            <person name="Arachchi H.M."/>
            <person name="Berlin A.M."/>
            <person name="Chapman S.B."/>
            <person name="Dewar J."/>
            <person name="Goldberg J."/>
            <person name="Griggs A."/>
            <person name="Gujja S."/>
            <person name="Hansen M."/>
            <person name="Howarth C."/>
            <person name="Imamovic A."/>
            <person name="Larimer J."/>
            <person name="McCowan C."/>
            <person name="Murphy C."/>
            <person name="Neiman D."/>
            <person name="Pearson M."/>
            <person name="Priest M."/>
            <person name="Roberts A."/>
            <person name="Saif S."/>
            <person name="Shea T."/>
            <person name="Sisk P."/>
            <person name="Sykes S."/>
            <person name="Wortman J."/>
            <person name="Nusbaum C."/>
            <person name="Birren B."/>
        </authorList>
    </citation>
    <scope>NUCLEOTIDE SEQUENCE [LARGE SCALE GENOMIC DNA]</scope>
    <source>
        <strain evidence="2 3">NIPH 899</strain>
    </source>
</reference>
<keyword evidence="3" id="KW-1185">Reference proteome</keyword>
<feature type="signal peptide" evidence="1">
    <location>
        <begin position="1"/>
        <end position="20"/>
    </location>
</feature>
<sequence>MFKRIIFSTTIAALSFSTQAGSWLEAATAVMGARNGAIMDQAEANMERSRTQANAAVARADRAYASNYNNASNQNNGVYSTTYLKGLDCTDLAVEARSFERTLEASQNALNQANAQANNPVSKLAGIASGALSAFAGQSQTVARATEITNAFTGNNNQNNIAASQADADVALANLENIRIYQKAKKCSI</sequence>
<gene>
    <name evidence="2" type="ORF">F969_01282</name>
</gene>
<evidence type="ECO:0000256" key="1">
    <source>
        <dbReference type="SAM" id="SignalP"/>
    </source>
</evidence>
<organism evidence="2 3">
    <name type="scientific">Acinetobacter variabilis</name>
    <dbReference type="NCBI Taxonomy" id="70346"/>
    <lineage>
        <taxon>Bacteria</taxon>
        <taxon>Pseudomonadati</taxon>
        <taxon>Pseudomonadota</taxon>
        <taxon>Gammaproteobacteria</taxon>
        <taxon>Moraxellales</taxon>
        <taxon>Moraxellaceae</taxon>
        <taxon>Acinetobacter</taxon>
    </lineage>
</organism>
<feature type="chain" id="PRO_5004135941" evidence="1">
    <location>
        <begin position="21"/>
        <end position="189"/>
    </location>
</feature>
<dbReference type="HOGENOM" id="CLU_1599175_0_0_6"/>
<dbReference type="Proteomes" id="UP000013070">
    <property type="component" value="Unassembled WGS sequence"/>
</dbReference>